<name>A0A9P8LFS4_9PEZI</name>
<dbReference type="Pfam" id="PF00400">
    <property type="entry name" value="WD40"/>
    <property type="match status" value="5"/>
</dbReference>
<feature type="compositionally biased region" description="Polar residues" evidence="4">
    <location>
        <begin position="352"/>
        <end position="362"/>
    </location>
</feature>
<accession>A0A9P8LFS4</accession>
<evidence type="ECO:0000256" key="4">
    <source>
        <dbReference type="SAM" id="MobiDB-lite"/>
    </source>
</evidence>
<dbReference type="EMBL" id="JAGHQM010000191">
    <property type="protein sequence ID" value="KAH0563517.1"/>
    <property type="molecule type" value="Genomic_DNA"/>
</dbReference>
<feature type="region of interest" description="Disordered" evidence="4">
    <location>
        <begin position="98"/>
        <end position="122"/>
    </location>
</feature>
<dbReference type="InterPro" id="IPR015943">
    <property type="entry name" value="WD40/YVTN_repeat-like_dom_sf"/>
</dbReference>
<keyword evidence="1 3" id="KW-0853">WD repeat</keyword>
<dbReference type="SUPFAM" id="SSF50978">
    <property type="entry name" value="WD40 repeat-like"/>
    <property type="match status" value="1"/>
</dbReference>
<dbReference type="PANTHER" id="PTHR19857:SF8">
    <property type="entry name" value="ANGIO-ASSOCIATED MIGRATORY CELL PROTEIN"/>
    <property type="match status" value="1"/>
</dbReference>
<dbReference type="PANTHER" id="PTHR19857">
    <property type="entry name" value="MITOCHONDRIAL DIVISION PROTEIN 1-RELATED"/>
    <property type="match status" value="1"/>
</dbReference>
<organism evidence="5 6">
    <name type="scientific">Trichoglossum hirsutum</name>
    <dbReference type="NCBI Taxonomy" id="265104"/>
    <lineage>
        <taxon>Eukaryota</taxon>
        <taxon>Fungi</taxon>
        <taxon>Dikarya</taxon>
        <taxon>Ascomycota</taxon>
        <taxon>Pezizomycotina</taxon>
        <taxon>Geoglossomycetes</taxon>
        <taxon>Geoglossales</taxon>
        <taxon>Geoglossaceae</taxon>
        <taxon>Trichoglossum</taxon>
    </lineage>
</organism>
<feature type="compositionally biased region" description="Acidic residues" evidence="4">
    <location>
        <begin position="26"/>
        <end position="35"/>
    </location>
</feature>
<dbReference type="InterPro" id="IPR051179">
    <property type="entry name" value="WD_repeat_multifunction"/>
</dbReference>
<proteinExistence type="predicted"/>
<feature type="repeat" description="WD" evidence="3">
    <location>
        <begin position="233"/>
        <end position="266"/>
    </location>
</feature>
<gene>
    <name evidence="5" type="ORF">GP486_001909</name>
</gene>
<feature type="region of interest" description="Disordered" evidence="4">
    <location>
        <begin position="1"/>
        <end position="48"/>
    </location>
</feature>
<dbReference type="SMART" id="SM00320">
    <property type="entry name" value="WD40"/>
    <property type="match status" value="6"/>
</dbReference>
<evidence type="ECO:0000313" key="6">
    <source>
        <dbReference type="Proteomes" id="UP000750711"/>
    </source>
</evidence>
<sequence>MSSHKPHANEEMEEDEENGVLLGIDEAAEEIEGDPDVAMNSGSEGDDVGAGMAQEIQLENDSIAHFDLHTDSIFCIAQHPTHPEIVATGGGDDVGYIFDATPPPQQQQPVLPPSYQSSPQPVERESVPSLYKITGHTDSLNALAFTLPRGEYLLSAGLDGRLRAHRDTSSSGAGRSWEFLAEAQEVEEINWLKPCPHPDYANTVALGAGDGSVWVYTVDAEDGASPLAIVQAFYLHTASCTAGAWSPDGKLLATVSEDASLYVWDVFGEAAAAGVSGEGQAVVGLTSADQRFAVEGGLYSVAVAPSGAFVVAGGADGMAKVVGIPKLGSPTSSSATTGPTRGVGTAGKASSGRRSATTQSTSGAGGQVGQILATLQAQTDNIETLSFSTPPLNLLAAGSVDGSIALYDTSHRFAVRRHIRDAHDGLAVVEVGFVRNLQTGGWLLTSAGMDGVVRRWDARG</sequence>
<evidence type="ECO:0000313" key="5">
    <source>
        <dbReference type="EMBL" id="KAH0563517.1"/>
    </source>
</evidence>
<evidence type="ECO:0000256" key="3">
    <source>
        <dbReference type="PROSITE-ProRule" id="PRU00221"/>
    </source>
</evidence>
<feature type="non-terminal residue" evidence="5">
    <location>
        <position position="460"/>
    </location>
</feature>
<dbReference type="PROSITE" id="PS00678">
    <property type="entry name" value="WD_REPEATS_1"/>
    <property type="match status" value="1"/>
</dbReference>
<reference evidence="5" key="1">
    <citation type="submission" date="2021-03" db="EMBL/GenBank/DDBJ databases">
        <title>Comparative genomics and phylogenomic investigation of the class Geoglossomycetes provide insights into ecological specialization and systematics.</title>
        <authorList>
            <person name="Melie T."/>
            <person name="Pirro S."/>
            <person name="Miller A.N."/>
            <person name="Quandt A."/>
        </authorList>
    </citation>
    <scope>NUCLEOTIDE SEQUENCE</scope>
    <source>
        <strain evidence="5">CAQ_001_2017</strain>
    </source>
</reference>
<dbReference type="InterPro" id="IPR036322">
    <property type="entry name" value="WD40_repeat_dom_sf"/>
</dbReference>
<evidence type="ECO:0000256" key="1">
    <source>
        <dbReference type="ARBA" id="ARBA00022574"/>
    </source>
</evidence>
<dbReference type="InterPro" id="IPR019775">
    <property type="entry name" value="WD40_repeat_CS"/>
</dbReference>
<dbReference type="PROSITE" id="PS50082">
    <property type="entry name" value="WD_REPEATS_2"/>
    <property type="match status" value="1"/>
</dbReference>
<evidence type="ECO:0000256" key="2">
    <source>
        <dbReference type="ARBA" id="ARBA00022737"/>
    </source>
</evidence>
<evidence type="ECO:0008006" key="7">
    <source>
        <dbReference type="Google" id="ProtNLM"/>
    </source>
</evidence>
<feature type="compositionally biased region" description="Low complexity" evidence="4">
    <location>
        <begin position="328"/>
        <end position="340"/>
    </location>
</feature>
<dbReference type="InterPro" id="IPR001680">
    <property type="entry name" value="WD40_rpt"/>
</dbReference>
<dbReference type="AlphaFoldDB" id="A0A9P8LFS4"/>
<dbReference type="Proteomes" id="UP000750711">
    <property type="component" value="Unassembled WGS sequence"/>
</dbReference>
<dbReference type="PROSITE" id="PS50294">
    <property type="entry name" value="WD_REPEATS_REGION"/>
    <property type="match status" value="1"/>
</dbReference>
<comment type="caution">
    <text evidence="5">The sequence shown here is derived from an EMBL/GenBank/DDBJ whole genome shotgun (WGS) entry which is preliminary data.</text>
</comment>
<feature type="region of interest" description="Disordered" evidence="4">
    <location>
        <begin position="328"/>
        <end position="365"/>
    </location>
</feature>
<keyword evidence="6" id="KW-1185">Reference proteome</keyword>
<feature type="compositionally biased region" description="Pro residues" evidence="4">
    <location>
        <begin position="101"/>
        <end position="112"/>
    </location>
</feature>
<keyword evidence="2" id="KW-0677">Repeat</keyword>
<dbReference type="Gene3D" id="2.130.10.10">
    <property type="entry name" value="YVTN repeat-like/Quinoprotein amine dehydrogenase"/>
    <property type="match status" value="1"/>
</dbReference>
<protein>
    <recommendedName>
        <fullName evidence="7">WD40 repeat-like protein</fullName>
    </recommendedName>
</protein>